<dbReference type="Proteomes" id="UP000775547">
    <property type="component" value="Unassembled WGS sequence"/>
</dbReference>
<accession>A0A9P7GC65</accession>
<reference evidence="2" key="2">
    <citation type="submission" date="2021-10" db="EMBL/GenBank/DDBJ databases">
        <title>Phylogenomics reveals ancestral predisposition of the termite-cultivated fungus Termitomyces towards a domesticated lifestyle.</title>
        <authorList>
            <person name="Auxier B."/>
            <person name="Grum-Grzhimaylo A."/>
            <person name="Cardenas M.E."/>
            <person name="Lodge J.D."/>
            <person name="Laessoe T."/>
            <person name="Pedersen O."/>
            <person name="Smith M.E."/>
            <person name="Kuyper T.W."/>
            <person name="Franco-Molano E.A."/>
            <person name="Baroni T.J."/>
            <person name="Aanen D.K."/>
        </authorList>
    </citation>
    <scope>NUCLEOTIDE SEQUENCE</scope>
    <source>
        <strain evidence="2">AP01</strain>
        <tissue evidence="2">Mycelium</tissue>
    </source>
</reference>
<dbReference type="OrthoDB" id="14339at2759"/>
<evidence type="ECO:0000256" key="1">
    <source>
        <dbReference type="SAM" id="MobiDB-lite"/>
    </source>
</evidence>
<evidence type="ECO:0000313" key="2">
    <source>
        <dbReference type="EMBL" id="KAG5647181.1"/>
    </source>
</evidence>
<feature type="region of interest" description="Disordered" evidence="1">
    <location>
        <begin position="172"/>
        <end position="204"/>
    </location>
</feature>
<name>A0A9P7GC65_9AGAR</name>
<evidence type="ECO:0000313" key="3">
    <source>
        <dbReference type="Proteomes" id="UP000775547"/>
    </source>
</evidence>
<sequence length="440" mass="46773">MRRKSSAQNLLSSFKSSSGSSNNPSLSIGTGSISSATGLSFAAAGGATTPTTTTAREFDAQSLHSELSGTTLGGAGSPQLTQGTSVEYLRDLVQKRIITLTYIRNIHEGRSHWFHTILIARADLDREFSNSNPDTKKRTHRFAILGMSLSNLLDINQPQDLLRGLMNTVSEYDQNKDDNDKSKMRQSKRLFRPRIGKRGGDLTSSFTDGSDTSYLMTPHMPFALDYHQTLLSLLDVISEVYNKISKILGPSPFPHAPQHMMGPLGLLSPHPGVSYLFSGDNNPNNPPNTNNNNVNTLSNNTQNPPNANGINNGVGATAQSQPPYASNPDDMSSSLWAIANGNTLLGGGGGGAGGIGSSIMYGGALGSPPPSWNAGLGELVLKIDGKFKKITGALLKELDALARNGIKDELASLDPLLRNLKVDSLGGGSGARSVYDFEGM</sequence>
<reference evidence="2" key="1">
    <citation type="submission" date="2020-07" db="EMBL/GenBank/DDBJ databases">
        <authorList>
            <person name="Nieuwenhuis M."/>
            <person name="Van De Peppel L.J.J."/>
        </authorList>
    </citation>
    <scope>NUCLEOTIDE SEQUENCE</scope>
    <source>
        <strain evidence="2">AP01</strain>
        <tissue evidence="2">Mycelium</tissue>
    </source>
</reference>
<keyword evidence="3" id="KW-1185">Reference proteome</keyword>
<feature type="compositionally biased region" description="Basic residues" evidence="1">
    <location>
        <begin position="184"/>
        <end position="197"/>
    </location>
</feature>
<dbReference type="AlphaFoldDB" id="A0A9P7GC65"/>
<feature type="compositionally biased region" description="Basic and acidic residues" evidence="1">
    <location>
        <begin position="173"/>
        <end position="183"/>
    </location>
</feature>
<protein>
    <submittedName>
        <fullName evidence="2">Uncharacterized protein</fullName>
    </submittedName>
</protein>
<comment type="caution">
    <text evidence="2">The sequence shown here is derived from an EMBL/GenBank/DDBJ whole genome shotgun (WGS) entry which is preliminary data.</text>
</comment>
<dbReference type="EMBL" id="JABCKV010000012">
    <property type="protein sequence ID" value="KAG5647181.1"/>
    <property type="molecule type" value="Genomic_DNA"/>
</dbReference>
<proteinExistence type="predicted"/>
<feature type="region of interest" description="Disordered" evidence="1">
    <location>
        <begin position="1"/>
        <end position="26"/>
    </location>
</feature>
<organism evidence="2 3">
    <name type="scientific">Asterophora parasitica</name>
    <dbReference type="NCBI Taxonomy" id="117018"/>
    <lineage>
        <taxon>Eukaryota</taxon>
        <taxon>Fungi</taxon>
        <taxon>Dikarya</taxon>
        <taxon>Basidiomycota</taxon>
        <taxon>Agaricomycotina</taxon>
        <taxon>Agaricomycetes</taxon>
        <taxon>Agaricomycetidae</taxon>
        <taxon>Agaricales</taxon>
        <taxon>Tricholomatineae</taxon>
        <taxon>Lyophyllaceae</taxon>
        <taxon>Asterophora</taxon>
    </lineage>
</organism>
<dbReference type="PANTHER" id="PTHR37332:SF1">
    <property type="entry name" value="ELMO DOMAIN-CONTAINING PROTEIN"/>
    <property type="match status" value="1"/>
</dbReference>
<dbReference type="PANTHER" id="PTHR37332">
    <property type="entry name" value="EXPRESSED PROTEIN"/>
    <property type="match status" value="1"/>
</dbReference>
<gene>
    <name evidence="2" type="ORF">DXG03_001140</name>
</gene>